<comment type="caution">
    <text evidence="2">The sequence shown here is derived from an EMBL/GenBank/DDBJ whole genome shotgun (WGS) entry which is preliminary data.</text>
</comment>
<name>A0A9N7Z0S4_PLEPL</name>
<evidence type="ECO:0000313" key="3">
    <source>
        <dbReference type="Proteomes" id="UP001153269"/>
    </source>
</evidence>
<dbReference type="EMBL" id="CADEAL010003646">
    <property type="protein sequence ID" value="CAB1445395.1"/>
    <property type="molecule type" value="Genomic_DNA"/>
</dbReference>
<feature type="region of interest" description="Disordered" evidence="1">
    <location>
        <begin position="1"/>
        <end position="51"/>
    </location>
</feature>
<dbReference type="GO" id="GO:0007268">
    <property type="term" value="P:chemical synaptic transmission"/>
    <property type="evidence" value="ECO:0007669"/>
    <property type="project" value="InterPro"/>
</dbReference>
<protein>
    <submittedName>
        <fullName evidence="2">Uncharacterized protein</fullName>
    </submittedName>
</protein>
<sequence>MLKKLQRDKDTPFKHIAPGLIPAASIAPKPAVPRTPPPRSPDPSPERPRSALAAAILSSSLTGQTWAIPLAGPRTFSESDHDHSESFISEPHISTAIYTRDRWSETDLPVRRHLSSSDHSDRELEDKEEEEQEDEDDGEGEEEEEDEEDREDHIYQTLDRGDTCSLTEPVYAVPLKPKTRTSQPAQMSGRRLPAPVFTEQTSVQSPEASCDSSKKKNQEEILQTERR</sequence>
<feature type="compositionally biased region" description="Acidic residues" evidence="1">
    <location>
        <begin position="126"/>
        <end position="150"/>
    </location>
</feature>
<dbReference type="PANTHER" id="PTHR36170">
    <property type="entry name" value="CENTROSOMAL PROTEIN OF 89 KDA"/>
    <property type="match status" value="1"/>
</dbReference>
<feature type="compositionally biased region" description="Basic and acidic residues" evidence="1">
    <location>
        <begin position="1"/>
        <end position="13"/>
    </location>
</feature>
<feature type="compositionally biased region" description="Basic and acidic residues" evidence="1">
    <location>
        <begin position="151"/>
        <end position="162"/>
    </location>
</feature>
<keyword evidence="3" id="KW-1185">Reference proteome</keyword>
<gene>
    <name evidence="2" type="ORF">PLEPLA_LOCUS33126</name>
</gene>
<dbReference type="PANTHER" id="PTHR36170:SF1">
    <property type="entry name" value="CENTROSOMAL PROTEIN OF 89 KDA"/>
    <property type="match status" value="1"/>
</dbReference>
<reference evidence="2" key="1">
    <citation type="submission" date="2020-03" db="EMBL/GenBank/DDBJ databases">
        <authorList>
            <person name="Weist P."/>
        </authorList>
    </citation>
    <scope>NUCLEOTIDE SEQUENCE</scope>
</reference>
<dbReference type="GO" id="GO:0097539">
    <property type="term" value="C:ciliary transition fiber"/>
    <property type="evidence" value="ECO:0007669"/>
    <property type="project" value="TreeGrafter"/>
</dbReference>
<accession>A0A9N7Z0S4</accession>
<evidence type="ECO:0000313" key="2">
    <source>
        <dbReference type="EMBL" id="CAB1445395.1"/>
    </source>
</evidence>
<dbReference type="GO" id="GO:0005814">
    <property type="term" value="C:centriole"/>
    <property type="evidence" value="ECO:0007669"/>
    <property type="project" value="InterPro"/>
</dbReference>
<feature type="region of interest" description="Disordered" evidence="1">
    <location>
        <begin position="72"/>
        <end position="227"/>
    </location>
</feature>
<dbReference type="GO" id="GO:0045202">
    <property type="term" value="C:synapse"/>
    <property type="evidence" value="ECO:0007669"/>
    <property type="project" value="GOC"/>
</dbReference>
<organism evidence="2 3">
    <name type="scientific">Pleuronectes platessa</name>
    <name type="common">European plaice</name>
    <dbReference type="NCBI Taxonomy" id="8262"/>
    <lineage>
        <taxon>Eukaryota</taxon>
        <taxon>Metazoa</taxon>
        <taxon>Chordata</taxon>
        <taxon>Craniata</taxon>
        <taxon>Vertebrata</taxon>
        <taxon>Euteleostomi</taxon>
        <taxon>Actinopterygii</taxon>
        <taxon>Neopterygii</taxon>
        <taxon>Teleostei</taxon>
        <taxon>Neoteleostei</taxon>
        <taxon>Acanthomorphata</taxon>
        <taxon>Carangaria</taxon>
        <taxon>Pleuronectiformes</taxon>
        <taxon>Pleuronectoidei</taxon>
        <taxon>Pleuronectidae</taxon>
        <taxon>Pleuronectes</taxon>
    </lineage>
</organism>
<proteinExistence type="predicted"/>
<dbReference type="GO" id="GO:0060271">
    <property type="term" value="P:cilium assembly"/>
    <property type="evidence" value="ECO:0007669"/>
    <property type="project" value="InterPro"/>
</dbReference>
<dbReference type="Proteomes" id="UP001153269">
    <property type="component" value="Unassembled WGS sequence"/>
</dbReference>
<feature type="compositionally biased region" description="Basic and acidic residues" evidence="1">
    <location>
        <begin position="212"/>
        <end position="227"/>
    </location>
</feature>
<dbReference type="InterPro" id="IPR033545">
    <property type="entry name" value="CEP89"/>
</dbReference>
<feature type="compositionally biased region" description="Pro residues" evidence="1">
    <location>
        <begin position="30"/>
        <end position="43"/>
    </location>
</feature>
<feature type="compositionally biased region" description="Basic and acidic residues" evidence="1">
    <location>
        <begin position="99"/>
        <end position="125"/>
    </location>
</feature>
<feature type="compositionally biased region" description="Polar residues" evidence="1">
    <location>
        <begin position="198"/>
        <end position="211"/>
    </location>
</feature>
<dbReference type="GO" id="GO:0007005">
    <property type="term" value="P:mitochondrion organization"/>
    <property type="evidence" value="ECO:0007669"/>
    <property type="project" value="InterPro"/>
</dbReference>
<dbReference type="AlphaFoldDB" id="A0A9N7Z0S4"/>
<evidence type="ECO:0000256" key="1">
    <source>
        <dbReference type="SAM" id="MobiDB-lite"/>
    </source>
</evidence>